<evidence type="ECO:0000256" key="7">
    <source>
        <dbReference type="ARBA" id="ARBA00022801"/>
    </source>
</evidence>
<evidence type="ECO:0000256" key="1">
    <source>
        <dbReference type="ARBA" id="ARBA00000077"/>
    </source>
</evidence>
<keyword evidence="7" id="KW-0378">Hydrolase</keyword>
<keyword evidence="6" id="KW-0255">Endonuclease</keyword>
<dbReference type="CDD" id="cd13934">
    <property type="entry name" value="RNase_H_Dikarya_like"/>
    <property type="match status" value="1"/>
</dbReference>
<sequence length="292" mass="32874">MSSWQPDSPVERPDGSLVCKAHGLVVCGVCTVDYSFMLENLNNSPFYDVVPRPTREQTLNPVPGVFPTRFRPSAPTDIPSSLFTYGNIFDHHRFVRRTDSKEILIFTDGACLDNGKENPRAGCGFVFRPQTTNQPVKGGSFEFRLESRGPSGDALPQTSNRAELRAVIAALQYRAWDGEGWNRIVIATDSEYTVKGATEWIKNWQSNGWRTSNREPVKNKDSWELLLKEVRFLKEKGVEVVFWWIPRELNGEADAAAKRGAQEGEQQQFVRYCGVYTGIGGEMMSLMMPLPS</sequence>
<dbReference type="Pfam" id="PF00075">
    <property type="entry name" value="RNase_H"/>
    <property type="match status" value="1"/>
</dbReference>
<evidence type="ECO:0000256" key="2">
    <source>
        <dbReference type="ARBA" id="ARBA00005300"/>
    </source>
</evidence>
<dbReference type="InterPro" id="IPR050092">
    <property type="entry name" value="RNase_H"/>
</dbReference>
<keyword evidence="5" id="KW-0479">Metal-binding</keyword>
<dbReference type="GO" id="GO:0004523">
    <property type="term" value="F:RNA-DNA hybrid ribonuclease activity"/>
    <property type="evidence" value="ECO:0007669"/>
    <property type="project" value="UniProtKB-EC"/>
</dbReference>
<dbReference type="InterPro" id="IPR012337">
    <property type="entry name" value="RNaseH-like_sf"/>
</dbReference>
<dbReference type="PANTHER" id="PTHR10642:SF26">
    <property type="entry name" value="RIBONUCLEASE H1"/>
    <property type="match status" value="1"/>
</dbReference>
<dbReference type="GO" id="GO:0043137">
    <property type="term" value="P:DNA replication, removal of RNA primer"/>
    <property type="evidence" value="ECO:0007669"/>
    <property type="project" value="TreeGrafter"/>
</dbReference>
<evidence type="ECO:0000313" key="9">
    <source>
        <dbReference type="EMBL" id="KUJ11292.1"/>
    </source>
</evidence>
<evidence type="ECO:0000256" key="6">
    <source>
        <dbReference type="ARBA" id="ARBA00022759"/>
    </source>
</evidence>
<dbReference type="InterPro" id="IPR036397">
    <property type="entry name" value="RNaseH_sf"/>
</dbReference>
<dbReference type="Gene3D" id="3.30.420.10">
    <property type="entry name" value="Ribonuclease H-like superfamily/Ribonuclease H"/>
    <property type="match status" value="1"/>
</dbReference>
<dbReference type="GO" id="GO:0046872">
    <property type="term" value="F:metal ion binding"/>
    <property type="evidence" value="ECO:0007669"/>
    <property type="project" value="UniProtKB-KW"/>
</dbReference>
<dbReference type="PROSITE" id="PS50879">
    <property type="entry name" value="RNASE_H_1"/>
    <property type="match status" value="1"/>
</dbReference>
<reference evidence="9 10" key="1">
    <citation type="submission" date="2015-10" db="EMBL/GenBank/DDBJ databases">
        <title>Full genome of DAOMC 229536 Phialocephala scopiformis, a fungal endophyte of spruce producing the potent anti-insectan compound rugulosin.</title>
        <authorList>
            <consortium name="DOE Joint Genome Institute"/>
            <person name="Walker A.K."/>
            <person name="Frasz S.L."/>
            <person name="Seifert K.A."/>
            <person name="Miller J.D."/>
            <person name="Mondo S.J."/>
            <person name="Labutti K."/>
            <person name="Lipzen A."/>
            <person name="Dockter R."/>
            <person name="Kennedy M."/>
            <person name="Grigoriev I.V."/>
            <person name="Spatafora J.W."/>
        </authorList>
    </citation>
    <scope>NUCLEOTIDE SEQUENCE [LARGE SCALE GENOMIC DNA]</scope>
    <source>
        <strain evidence="9 10">CBS 120377</strain>
    </source>
</reference>
<accession>A0A194WUK5</accession>
<dbReference type="GeneID" id="28832753"/>
<dbReference type="STRING" id="149040.A0A194WUK5"/>
<dbReference type="KEGG" id="psco:LY89DRAFT_786907"/>
<dbReference type="EC" id="3.1.26.4" evidence="3"/>
<dbReference type="AlphaFoldDB" id="A0A194WUK5"/>
<evidence type="ECO:0000313" key="10">
    <source>
        <dbReference type="Proteomes" id="UP000070700"/>
    </source>
</evidence>
<evidence type="ECO:0000256" key="4">
    <source>
        <dbReference type="ARBA" id="ARBA00022722"/>
    </source>
</evidence>
<dbReference type="EMBL" id="KQ947427">
    <property type="protein sequence ID" value="KUJ11292.1"/>
    <property type="molecule type" value="Genomic_DNA"/>
</dbReference>
<dbReference type="Proteomes" id="UP000070700">
    <property type="component" value="Unassembled WGS sequence"/>
</dbReference>
<gene>
    <name evidence="9" type="ORF">LY89DRAFT_786907</name>
</gene>
<organism evidence="9 10">
    <name type="scientific">Mollisia scopiformis</name>
    <name type="common">Conifer needle endophyte fungus</name>
    <name type="synonym">Phialocephala scopiformis</name>
    <dbReference type="NCBI Taxonomy" id="149040"/>
    <lineage>
        <taxon>Eukaryota</taxon>
        <taxon>Fungi</taxon>
        <taxon>Dikarya</taxon>
        <taxon>Ascomycota</taxon>
        <taxon>Pezizomycotina</taxon>
        <taxon>Leotiomycetes</taxon>
        <taxon>Helotiales</taxon>
        <taxon>Mollisiaceae</taxon>
        <taxon>Mollisia</taxon>
    </lineage>
</organism>
<dbReference type="InterPro" id="IPR002156">
    <property type="entry name" value="RNaseH_domain"/>
</dbReference>
<keyword evidence="10" id="KW-1185">Reference proteome</keyword>
<evidence type="ECO:0000256" key="5">
    <source>
        <dbReference type="ARBA" id="ARBA00022723"/>
    </source>
</evidence>
<dbReference type="InParanoid" id="A0A194WUK5"/>
<dbReference type="RefSeq" id="XP_018065647.1">
    <property type="nucleotide sequence ID" value="XM_018223027.1"/>
</dbReference>
<dbReference type="SUPFAM" id="SSF53098">
    <property type="entry name" value="Ribonuclease H-like"/>
    <property type="match status" value="1"/>
</dbReference>
<comment type="similarity">
    <text evidence="2">Belongs to the RNase H family.</text>
</comment>
<feature type="domain" description="RNase H type-1" evidence="8">
    <location>
        <begin position="99"/>
        <end position="262"/>
    </location>
</feature>
<proteinExistence type="inferred from homology"/>
<dbReference type="GO" id="GO:0003676">
    <property type="term" value="F:nucleic acid binding"/>
    <property type="evidence" value="ECO:0007669"/>
    <property type="project" value="InterPro"/>
</dbReference>
<evidence type="ECO:0000259" key="8">
    <source>
        <dbReference type="PROSITE" id="PS50879"/>
    </source>
</evidence>
<name>A0A194WUK5_MOLSC</name>
<dbReference type="PANTHER" id="PTHR10642">
    <property type="entry name" value="RIBONUCLEASE H1"/>
    <property type="match status" value="1"/>
</dbReference>
<dbReference type="OrthoDB" id="407198at2759"/>
<protein>
    <recommendedName>
        <fullName evidence="3">ribonuclease H</fullName>
        <ecNumber evidence="3">3.1.26.4</ecNumber>
    </recommendedName>
</protein>
<comment type="catalytic activity">
    <reaction evidence="1">
        <text>Endonucleolytic cleavage to 5'-phosphomonoester.</text>
        <dbReference type="EC" id="3.1.26.4"/>
    </reaction>
</comment>
<keyword evidence="4" id="KW-0540">Nuclease</keyword>
<evidence type="ECO:0000256" key="3">
    <source>
        <dbReference type="ARBA" id="ARBA00012180"/>
    </source>
</evidence>